<gene>
    <name evidence="3" type="ORF">LIER_35388</name>
</gene>
<comment type="caution">
    <text evidence="3">The sequence shown here is derived from an EMBL/GenBank/DDBJ whole genome shotgun (WGS) entry which is preliminary data.</text>
</comment>
<evidence type="ECO:0000313" key="4">
    <source>
        <dbReference type="Proteomes" id="UP001454036"/>
    </source>
</evidence>
<protein>
    <recommendedName>
        <fullName evidence="2">At4g14310 8-bladed propeller domain-containing protein</fullName>
    </recommendedName>
</protein>
<evidence type="ECO:0000256" key="1">
    <source>
        <dbReference type="SAM" id="MobiDB-lite"/>
    </source>
</evidence>
<dbReference type="Pfam" id="PF25465">
    <property type="entry name" value="Beta-prop_At4g14310"/>
    <property type="match status" value="1"/>
</dbReference>
<evidence type="ECO:0000259" key="2">
    <source>
        <dbReference type="Pfam" id="PF25465"/>
    </source>
</evidence>
<name>A0AAV3NSH5_LITER</name>
<dbReference type="InterPro" id="IPR015943">
    <property type="entry name" value="WD40/YVTN_repeat-like_dom_sf"/>
</dbReference>
<reference evidence="3 4" key="1">
    <citation type="submission" date="2024-01" db="EMBL/GenBank/DDBJ databases">
        <title>The complete chloroplast genome sequence of Lithospermum erythrorhizon: insights into the phylogenetic relationship among Boraginaceae species and the maternal lineages of purple gromwells.</title>
        <authorList>
            <person name="Okada T."/>
            <person name="Watanabe K."/>
        </authorList>
    </citation>
    <scope>NUCLEOTIDE SEQUENCE [LARGE SCALE GENOMIC DNA]</scope>
</reference>
<dbReference type="Gene3D" id="2.130.10.10">
    <property type="entry name" value="YVTN repeat-like/Quinoprotein amine dehydrogenase"/>
    <property type="match status" value="1"/>
</dbReference>
<evidence type="ECO:0000313" key="3">
    <source>
        <dbReference type="EMBL" id="GAA0141411.1"/>
    </source>
</evidence>
<organism evidence="3 4">
    <name type="scientific">Lithospermum erythrorhizon</name>
    <name type="common">Purple gromwell</name>
    <name type="synonym">Lithospermum officinale var. erythrorhizon</name>
    <dbReference type="NCBI Taxonomy" id="34254"/>
    <lineage>
        <taxon>Eukaryota</taxon>
        <taxon>Viridiplantae</taxon>
        <taxon>Streptophyta</taxon>
        <taxon>Embryophyta</taxon>
        <taxon>Tracheophyta</taxon>
        <taxon>Spermatophyta</taxon>
        <taxon>Magnoliopsida</taxon>
        <taxon>eudicotyledons</taxon>
        <taxon>Gunneridae</taxon>
        <taxon>Pentapetalae</taxon>
        <taxon>asterids</taxon>
        <taxon>lamiids</taxon>
        <taxon>Boraginales</taxon>
        <taxon>Boraginaceae</taxon>
        <taxon>Boraginoideae</taxon>
        <taxon>Lithospermeae</taxon>
        <taxon>Lithospermum</taxon>
    </lineage>
</organism>
<dbReference type="AlphaFoldDB" id="A0AAV3NSH5"/>
<dbReference type="PANTHER" id="PTHR35492">
    <property type="entry name" value="TRANSDUCIN/WD40 REPEAT-LIKE SUPERFAMILY PROTEIN"/>
    <property type="match status" value="1"/>
</dbReference>
<feature type="region of interest" description="Disordered" evidence="1">
    <location>
        <begin position="1"/>
        <end position="61"/>
    </location>
</feature>
<dbReference type="InterPro" id="IPR057442">
    <property type="entry name" value="Beta-prop_At4g14310"/>
</dbReference>
<feature type="domain" description="At4g14310 8-bladed propeller" evidence="2">
    <location>
        <begin position="756"/>
        <end position="1039"/>
    </location>
</feature>
<keyword evidence="4" id="KW-1185">Reference proteome</keyword>
<sequence>MSTSSVHRLKDRGGATTKSMKPLTPFPEKASRLQKSSSGKENPPQRCASLPRASSVTRTKPMMVSMPRIDKASGFRGGVKGDGNEALARIDKATGMRGGVKREDNEACINKASGMRGGVNEGNEARARWSASSVVSRGRSCSPSEYTRVLSDIKKGGSRISIHRVVGEKKGVFDRLSVSKKSSESGKWGSEKFDKNGALVHGLKSLENKKLGSRVVGNGEGSSLGFSHIEINLNEGIDSGDKGRVLEQLKVRNCVEKRVNLLGLEESRLSVDVDSRDKNCVPRSTEMKSGDESTLNGNGELSEQSGTFAEAKMRYSVGNIVESLKSKELIGNNHGDLTEKNDVFEDVKVITNSEKSDKLTSKGSRLVGRSSGLKEKAVIGEGKDSNLSVKRYPSKLHEKLAFLEGKVKKIASDIKQTKEMLDLNNPDASKVILSDIQEKISGIEKAMGNVISVGNANVGVMKDDGKVTESTKQEEMQVGDGKRSVKGLSVQELEARLFPHQKFLKDRTSLNPSLEMSQIDESRENGSTRNQKQQDKATSIEPIALEILESLKSEQSGIPIEYKNEDTESSEGAAHGKNSASLIACQNNFDFLLTANEKLEEFDEQEITSRMVIDEDNENSCAYMLKEIGHKISTGGWFVSEGEAVLLAHNDGSCSYYDITNCEAKAEYKPPAGISPNMWRDCWIVRAPSADGCAGRYVVAASAGNSLEAGFCSWDFYLKDVRAVHVEDGTTNVRTALADLPNNTMRRRNTLSSIMSPEHQQWFYRPCGPLIVSTASCQRSVKVYDIRDGEHVMRWELQKPVATMEYSSPLQWRNKGKVVVAESETISLYDVSSLSPQPLLSVSSSNRKITALHVNNTDAELGGGVRQRVSSSEVEGNDGVFCTADSINVLDFRQPSGIGLKIPRVGVDVQSTFSRGDSVLLGCTSLKSAGKKQFSSQIQQFSLRKQGLSSAYVLPDSNAHPHYKAITQVWGNSNLVMGVCGLGLCVYDSSKDEVLPPYTMDSSQMNNVKEVIGPDDLYYPSFDYMASQVLLISRDRPALWRYLS</sequence>
<accession>A0AAV3NSH5</accession>
<dbReference type="Proteomes" id="UP001454036">
    <property type="component" value="Unassembled WGS sequence"/>
</dbReference>
<dbReference type="InterPro" id="IPR045289">
    <property type="entry name" value="At4g14310-like"/>
</dbReference>
<dbReference type="InterPro" id="IPR011047">
    <property type="entry name" value="Quinoprotein_ADH-like_sf"/>
</dbReference>
<feature type="region of interest" description="Disordered" evidence="1">
    <location>
        <begin position="509"/>
        <end position="539"/>
    </location>
</feature>
<dbReference type="PANTHER" id="PTHR35492:SF1">
    <property type="entry name" value="TRANSDUCIN_WD40 REPEAT-LIKE SUPERFAMILY PROTEIN"/>
    <property type="match status" value="1"/>
</dbReference>
<dbReference type="SUPFAM" id="SSF50998">
    <property type="entry name" value="Quinoprotein alcohol dehydrogenase-like"/>
    <property type="match status" value="1"/>
</dbReference>
<proteinExistence type="predicted"/>
<dbReference type="EMBL" id="BAABME010015482">
    <property type="protein sequence ID" value="GAA0141411.1"/>
    <property type="molecule type" value="Genomic_DNA"/>
</dbReference>